<keyword evidence="3" id="KW-1185">Reference proteome</keyword>
<protein>
    <submittedName>
        <fullName evidence="2">Phage tail assembly protein T</fullName>
    </submittedName>
</protein>
<evidence type="ECO:0000259" key="1">
    <source>
        <dbReference type="Pfam" id="PF06223"/>
    </source>
</evidence>
<dbReference type="AlphaFoldDB" id="A0A1V9DF30"/>
<evidence type="ECO:0000313" key="2">
    <source>
        <dbReference type="EMBL" id="OQP32385.1"/>
    </source>
</evidence>
<dbReference type="NCBIfam" id="TIGR01715">
    <property type="entry name" value="phage_lam_T"/>
    <property type="match status" value="1"/>
</dbReference>
<sequence length="101" mass="11251">MFLAHEFRRPDWRRMLSEMTSSELADWQRYFAIVPFSHRLLDAEFATLSSTMVALATGECGLTAEDFSLLSGSGTGDLMTDDMLMAVAESMGGERHVPADR</sequence>
<reference evidence="2 3" key="1">
    <citation type="submission" date="2017-02" db="EMBL/GenBank/DDBJ databases">
        <title>Whole genome shotgun sequence of Pantoea agglomerans strain AS1 isolated from a cycad, Zamia floridana in Central Florida, USA.</title>
        <authorList>
            <person name="Lata P."/>
            <person name="Govindarajan S."/>
            <person name="Qi F."/>
            <person name="Li J.-L."/>
            <person name="Maurya S.K."/>
            <person name="Sahoo M.K."/>
        </authorList>
    </citation>
    <scope>NUCLEOTIDE SEQUENCE [LARGE SCALE GENOMIC DNA]</scope>
    <source>
        <strain evidence="2 3">AS1</strain>
    </source>
</reference>
<dbReference type="OrthoDB" id="5736883at2"/>
<dbReference type="Proteomes" id="UP000192769">
    <property type="component" value="Unassembled WGS sequence"/>
</dbReference>
<dbReference type="Pfam" id="PF06223">
    <property type="entry name" value="Phage_tail_T"/>
    <property type="match status" value="1"/>
</dbReference>
<organism evidence="2 3">
    <name type="scientific">Pantoea latae</name>
    <dbReference type="NCBI Taxonomy" id="1964541"/>
    <lineage>
        <taxon>Bacteria</taxon>
        <taxon>Pseudomonadati</taxon>
        <taxon>Pseudomonadota</taxon>
        <taxon>Gammaproteobacteria</taxon>
        <taxon>Enterobacterales</taxon>
        <taxon>Erwiniaceae</taxon>
        <taxon>Pantoea</taxon>
    </lineage>
</organism>
<feature type="domain" description="Minor tail T" evidence="1">
    <location>
        <begin position="20"/>
        <end position="93"/>
    </location>
</feature>
<dbReference type="RefSeq" id="WP_081140175.1">
    <property type="nucleotide sequence ID" value="NZ_MWUE01000022.1"/>
</dbReference>
<gene>
    <name evidence="2" type="ORF">B2J69_14020</name>
</gene>
<evidence type="ECO:0000313" key="3">
    <source>
        <dbReference type="Proteomes" id="UP000192769"/>
    </source>
</evidence>
<accession>A0A1V9DF30</accession>
<name>A0A1V9DF30_9GAMM</name>
<dbReference type="InterPro" id="IPR009350">
    <property type="entry name" value="Phage_tail_T"/>
</dbReference>
<comment type="caution">
    <text evidence="2">The sequence shown here is derived from an EMBL/GenBank/DDBJ whole genome shotgun (WGS) entry which is preliminary data.</text>
</comment>
<dbReference type="EMBL" id="MWUE01000022">
    <property type="protein sequence ID" value="OQP32385.1"/>
    <property type="molecule type" value="Genomic_DNA"/>
</dbReference>
<proteinExistence type="predicted"/>